<dbReference type="PANTHER" id="PTHR11066:SF34">
    <property type="entry name" value="ACYL-COENZYME A THIOESTERASE 8"/>
    <property type="match status" value="1"/>
</dbReference>
<name>A0ABV4H5V3_9ACTN</name>
<dbReference type="InterPro" id="IPR029069">
    <property type="entry name" value="HotDog_dom_sf"/>
</dbReference>
<dbReference type="Proteomes" id="UP001565927">
    <property type="component" value="Unassembled WGS sequence"/>
</dbReference>
<keyword evidence="6" id="KW-1185">Reference proteome</keyword>
<proteinExistence type="inferred from homology"/>
<evidence type="ECO:0000256" key="2">
    <source>
        <dbReference type="ARBA" id="ARBA00022801"/>
    </source>
</evidence>
<gene>
    <name evidence="5" type="ORF">AB2L27_13505</name>
</gene>
<evidence type="ECO:0000259" key="3">
    <source>
        <dbReference type="Pfam" id="PF02551"/>
    </source>
</evidence>
<dbReference type="InterPro" id="IPR003703">
    <property type="entry name" value="Acyl_CoA_thio"/>
</dbReference>
<evidence type="ECO:0000256" key="1">
    <source>
        <dbReference type="ARBA" id="ARBA00006538"/>
    </source>
</evidence>
<feature type="domain" description="Acyl-CoA thioesterase-like N-terminal HotDog" evidence="4">
    <location>
        <begin position="40"/>
        <end position="116"/>
    </location>
</feature>
<dbReference type="InterPro" id="IPR049449">
    <property type="entry name" value="TesB_ACOT8-like_N"/>
</dbReference>
<dbReference type="InterPro" id="IPR042171">
    <property type="entry name" value="Acyl-CoA_hotdog"/>
</dbReference>
<dbReference type="PANTHER" id="PTHR11066">
    <property type="entry name" value="ACYL-COA THIOESTERASE"/>
    <property type="match status" value="1"/>
</dbReference>
<dbReference type="CDD" id="cd03444">
    <property type="entry name" value="Thioesterase_II_repeat1"/>
    <property type="match status" value="1"/>
</dbReference>
<organism evidence="5 6">
    <name type="scientific">Kineococcus halophytocola</name>
    <dbReference type="NCBI Taxonomy" id="3234027"/>
    <lineage>
        <taxon>Bacteria</taxon>
        <taxon>Bacillati</taxon>
        <taxon>Actinomycetota</taxon>
        <taxon>Actinomycetes</taxon>
        <taxon>Kineosporiales</taxon>
        <taxon>Kineosporiaceae</taxon>
        <taxon>Kineococcus</taxon>
    </lineage>
</organism>
<dbReference type="Gene3D" id="2.40.160.210">
    <property type="entry name" value="Acyl-CoA thioesterase, double hotdog domain"/>
    <property type="match status" value="1"/>
</dbReference>
<dbReference type="Pfam" id="PF02551">
    <property type="entry name" value="Acyl_CoA_thio"/>
    <property type="match status" value="1"/>
</dbReference>
<accession>A0ABV4H5V3</accession>
<dbReference type="SUPFAM" id="SSF54637">
    <property type="entry name" value="Thioesterase/thiol ester dehydrase-isomerase"/>
    <property type="match status" value="2"/>
</dbReference>
<feature type="domain" description="Acyl-CoA thioesterase 2 C-terminal" evidence="3">
    <location>
        <begin position="180"/>
        <end position="285"/>
    </location>
</feature>
<reference evidence="5 6" key="1">
    <citation type="submission" date="2024-07" db="EMBL/GenBank/DDBJ databases">
        <authorList>
            <person name="Thanompreechachai J."/>
            <person name="Duangmal K."/>
        </authorList>
    </citation>
    <scope>NUCLEOTIDE SEQUENCE [LARGE SCALE GENOMIC DNA]</scope>
    <source>
        <strain evidence="5 6">LSe6-4</strain>
    </source>
</reference>
<evidence type="ECO:0000313" key="5">
    <source>
        <dbReference type="EMBL" id="MEZ0165771.1"/>
    </source>
</evidence>
<comment type="similarity">
    <text evidence="1">Belongs to the C/M/P thioester hydrolase family.</text>
</comment>
<dbReference type="CDD" id="cd03445">
    <property type="entry name" value="Thioesterase_II_repeat2"/>
    <property type="match status" value="1"/>
</dbReference>
<evidence type="ECO:0000313" key="6">
    <source>
        <dbReference type="Proteomes" id="UP001565927"/>
    </source>
</evidence>
<dbReference type="InterPro" id="IPR025652">
    <property type="entry name" value="TesB_C"/>
</dbReference>
<dbReference type="RefSeq" id="WP_370441995.1">
    <property type="nucleotide sequence ID" value="NZ_JBGFTU010000014.1"/>
</dbReference>
<dbReference type="EMBL" id="JBGFTU010000014">
    <property type="protein sequence ID" value="MEZ0165771.1"/>
    <property type="molecule type" value="Genomic_DNA"/>
</dbReference>
<keyword evidence="2" id="KW-0378">Hydrolase</keyword>
<sequence length="327" mass="35488">MPDHPASPLFDVLDVHPAGSPGDAAVDVFTGPNLMHWRRRLFGGQVLGQVAVAAGRTVGTDRVLHSLHAYFLRPGDPAVPVAFAVERLRDGRSFSARRVQATQNGVPILSGIASFQTPAEGLDHAEPAPDVPDPEDVVSDYAVLDASDHPLAHQLGRGRHVELRHVEPTLYAAPDPEHRARQSVWFRLDAPLPGDDLVQRGALAYASDLSILEPVLRRNGLAWATPGMNVASLDHAMWWHRPARADEWILYAAESPNASGARGLATGRMYDRQRRLVATVAQEGMVRVNDSNPGGRDGDAQSRVSLRYVTRCGRAASGPRRATLFCS</sequence>
<comment type="caution">
    <text evidence="5">The sequence shown here is derived from an EMBL/GenBank/DDBJ whole genome shotgun (WGS) entry which is preliminary data.</text>
</comment>
<protein>
    <submittedName>
        <fullName evidence="5">Acyl-CoA thioesterase</fullName>
    </submittedName>
</protein>
<dbReference type="Pfam" id="PF13622">
    <property type="entry name" value="4HBT_3"/>
    <property type="match status" value="1"/>
</dbReference>
<evidence type="ECO:0000259" key="4">
    <source>
        <dbReference type="Pfam" id="PF13622"/>
    </source>
</evidence>